<protein>
    <recommendedName>
        <fullName evidence="2">Neprosin PEP catalytic domain-containing protein</fullName>
    </recommendedName>
</protein>
<dbReference type="Pfam" id="PF03080">
    <property type="entry name" value="Neprosin"/>
    <property type="match status" value="1"/>
</dbReference>
<sequence>MGAGVLVGYWPTFLFSHLAVHANMVQFGGEIVNTRSSGYHTSTQMGSGHFAAEGFRRASYFRNLQLVDWDNSLIPLSSNLRLLADHPSCYTIQGGVSGVWGNYFYYGGPGRNRGIKLMLSPTRGTDKSANAGRNPWLDLLIFTLLHGGMHAFPAACERCSRRTITKQQWQVMITLHPAFLPVRFTFTPSWVLLPQPRSGSPCAPMSAAARLESSLLALVSAFSNSFVADFLPAKADKACMQGHIGRVQVSSSPNIQPELWSYSASPLMICGFAMDSIWSIILPMEVFPRALIALETAGLPR</sequence>
<dbReference type="InterPro" id="IPR004314">
    <property type="entry name" value="Neprosin"/>
</dbReference>
<organism evidence="3 4">
    <name type="scientific">Ensete ventricosum</name>
    <name type="common">Abyssinian banana</name>
    <name type="synonym">Musa ensete</name>
    <dbReference type="NCBI Taxonomy" id="4639"/>
    <lineage>
        <taxon>Eukaryota</taxon>
        <taxon>Viridiplantae</taxon>
        <taxon>Streptophyta</taxon>
        <taxon>Embryophyta</taxon>
        <taxon>Tracheophyta</taxon>
        <taxon>Spermatophyta</taxon>
        <taxon>Magnoliopsida</taxon>
        <taxon>Liliopsida</taxon>
        <taxon>Zingiberales</taxon>
        <taxon>Musaceae</taxon>
        <taxon>Ensete</taxon>
    </lineage>
</organism>
<dbReference type="PROSITE" id="PS52045">
    <property type="entry name" value="NEPROSIN_PEP_CD"/>
    <property type="match status" value="1"/>
</dbReference>
<evidence type="ECO:0000256" key="1">
    <source>
        <dbReference type="SAM" id="SignalP"/>
    </source>
</evidence>
<keyword evidence="1" id="KW-0732">Signal</keyword>
<dbReference type="InterPro" id="IPR053168">
    <property type="entry name" value="Glutamic_endopeptidase"/>
</dbReference>
<name>A0A426YL19_ENSVE</name>
<evidence type="ECO:0000259" key="2">
    <source>
        <dbReference type="PROSITE" id="PS52045"/>
    </source>
</evidence>
<accession>A0A426YL19</accession>
<feature type="signal peptide" evidence="1">
    <location>
        <begin position="1"/>
        <end position="22"/>
    </location>
</feature>
<evidence type="ECO:0000313" key="3">
    <source>
        <dbReference type="EMBL" id="RRT52413.1"/>
    </source>
</evidence>
<dbReference type="AlphaFoldDB" id="A0A426YL19"/>
<feature type="chain" id="PRO_5019021643" description="Neprosin PEP catalytic domain-containing protein" evidence="1">
    <location>
        <begin position="23"/>
        <end position="301"/>
    </location>
</feature>
<comment type="caution">
    <text evidence="3">The sequence shown here is derived from an EMBL/GenBank/DDBJ whole genome shotgun (WGS) entry which is preliminary data.</text>
</comment>
<dbReference type="EMBL" id="AMZH03011683">
    <property type="protein sequence ID" value="RRT52413.1"/>
    <property type="molecule type" value="Genomic_DNA"/>
</dbReference>
<dbReference type="PANTHER" id="PTHR31589">
    <property type="entry name" value="PROTEIN, PUTATIVE (DUF239)-RELATED-RELATED"/>
    <property type="match status" value="1"/>
</dbReference>
<dbReference type="Proteomes" id="UP000287651">
    <property type="component" value="Unassembled WGS sequence"/>
</dbReference>
<feature type="domain" description="Neprosin PEP catalytic" evidence="2">
    <location>
        <begin position="1"/>
        <end position="113"/>
    </location>
</feature>
<proteinExistence type="predicted"/>
<gene>
    <name evidence="3" type="ORF">B296_00034713</name>
</gene>
<evidence type="ECO:0000313" key="4">
    <source>
        <dbReference type="Proteomes" id="UP000287651"/>
    </source>
</evidence>
<reference evidence="3 4" key="1">
    <citation type="journal article" date="2014" name="Agronomy (Basel)">
        <title>A Draft Genome Sequence for Ensete ventricosum, the Drought-Tolerant Tree Against Hunger.</title>
        <authorList>
            <person name="Harrison J."/>
            <person name="Moore K.A."/>
            <person name="Paszkiewicz K."/>
            <person name="Jones T."/>
            <person name="Grant M."/>
            <person name="Ambacheew D."/>
            <person name="Muzemil S."/>
            <person name="Studholme D.J."/>
        </authorList>
    </citation>
    <scope>NUCLEOTIDE SEQUENCE [LARGE SCALE GENOMIC DNA]</scope>
</reference>
<dbReference type="PANTHER" id="PTHR31589:SF254">
    <property type="entry name" value="OS01G0547133 PROTEIN"/>
    <property type="match status" value="1"/>
</dbReference>